<protein>
    <submittedName>
        <fullName evidence="7">Transcriptional regulator containing PAS, AAA-type ATPase, and DNA-binding domains</fullName>
    </submittedName>
</protein>
<dbReference type="InterPro" id="IPR009057">
    <property type="entry name" value="Homeodomain-like_sf"/>
</dbReference>
<dbReference type="InterPro" id="IPR013767">
    <property type="entry name" value="PAS_fold"/>
</dbReference>
<dbReference type="SUPFAM" id="SSF52540">
    <property type="entry name" value="P-loop containing nucleoside triphosphate hydrolases"/>
    <property type="match status" value="1"/>
</dbReference>
<dbReference type="GO" id="GO:0043565">
    <property type="term" value="F:sequence-specific DNA binding"/>
    <property type="evidence" value="ECO:0007669"/>
    <property type="project" value="InterPro"/>
</dbReference>
<dbReference type="CDD" id="cd00009">
    <property type="entry name" value="AAA"/>
    <property type="match status" value="1"/>
</dbReference>
<dbReference type="Gene3D" id="3.30.450.20">
    <property type="entry name" value="PAS domain"/>
    <property type="match status" value="1"/>
</dbReference>
<accession>A0A174C941</accession>
<dbReference type="Proteomes" id="UP000095512">
    <property type="component" value="Unassembled WGS sequence"/>
</dbReference>
<dbReference type="RefSeq" id="WP_057571174.1">
    <property type="nucleotide sequence ID" value="NZ_CATYWZ010000156.1"/>
</dbReference>
<feature type="domain" description="PAS" evidence="6">
    <location>
        <begin position="196"/>
        <end position="260"/>
    </location>
</feature>
<dbReference type="SUPFAM" id="SSF46689">
    <property type="entry name" value="Homeodomain-like"/>
    <property type="match status" value="1"/>
</dbReference>
<dbReference type="SMART" id="SM00091">
    <property type="entry name" value="PAS"/>
    <property type="match status" value="1"/>
</dbReference>
<dbReference type="GO" id="GO:0000156">
    <property type="term" value="F:phosphorelay response regulator activity"/>
    <property type="evidence" value="ECO:0007669"/>
    <property type="project" value="InterPro"/>
</dbReference>
<keyword evidence="7" id="KW-0238">DNA-binding</keyword>
<dbReference type="Pfam" id="PF02954">
    <property type="entry name" value="HTH_8"/>
    <property type="match status" value="1"/>
</dbReference>
<keyword evidence="2" id="KW-0067">ATP-binding</keyword>
<dbReference type="Gene3D" id="3.40.50.300">
    <property type="entry name" value="P-loop containing nucleotide triphosphate hydrolases"/>
    <property type="match status" value="1"/>
</dbReference>
<dbReference type="InterPro" id="IPR010524">
    <property type="entry name" value="Sig_transdc_resp-reg_PrpR_N"/>
</dbReference>
<dbReference type="InterPro" id="IPR058031">
    <property type="entry name" value="AAA_lid_NorR"/>
</dbReference>
<dbReference type="Gene3D" id="1.10.8.60">
    <property type="match status" value="1"/>
</dbReference>
<sequence length="653" mass="72318">MGKIVLLVPREEMLYLAHNILQEKKYAIAQMRVIQTENTVVEARNSIAAGADIIIARGLQASLIKQYTDVPVVEIVATAQEMALLVVKARQIVKKAKPIIAVVGFQNMFCDMTYFETIYDIKLRTYFAANGSGLKQKAMEAVEEGADLMIGGDIAVETAKEADIPSLFLSITEDSLRTAFSMAESLDFAMGAEKRSTAQIETLLDYSFNGVVNMDRKGAITTVNPVMRDILGADGEQVAGRHITQVFSDIDRDKLSQVLEGKEESYSSFMQAGKTSIFAILAPVRVGNETEGAILTCHKVKQQSRGERRPERDGANRVQGLIARRSFSSILQESGAMKECVHLARLYSQSEQPVLLYGETGTERRALAESIHNTGICSEGPFLALSCAGLTWEEQEEMLFGSKGAVFLAEGGTLYLEDVETLSLKSQYGLYQLIRYKTGRSRDFARTMGFHNRVVASSTLSPEGLGNLAFSGGFRQDLYYLFTGLVLRVPPLRERPEDLEQAIRDIVKEACDQYSRYHVVTQGGMQCLKSYPWQGNLLQLETFLKRLVLTAEKRSIDEILVRKLLRELFPPSSAQARMMPDGQGMESQGSGREDTAALCGAALNLREPVACEEERQIRLALAAQGGSRERTAACLGISKATLWRKMKKYNIEL</sequence>
<dbReference type="NCBIfam" id="TIGR00229">
    <property type="entry name" value="sensory_box"/>
    <property type="match status" value="1"/>
</dbReference>
<name>A0A174C941_9FIRM</name>
<dbReference type="CDD" id="cd00130">
    <property type="entry name" value="PAS"/>
    <property type="match status" value="1"/>
</dbReference>
<evidence type="ECO:0000256" key="2">
    <source>
        <dbReference type="ARBA" id="ARBA00022840"/>
    </source>
</evidence>
<reference evidence="7 8" key="1">
    <citation type="submission" date="2015-09" db="EMBL/GenBank/DDBJ databases">
        <authorList>
            <consortium name="Pathogen Informatics"/>
        </authorList>
    </citation>
    <scope>NUCLEOTIDE SEQUENCE [LARGE SCALE GENOMIC DNA]</scope>
    <source>
        <strain evidence="7 8">2789STDY5834865</strain>
    </source>
</reference>
<keyword evidence="3" id="KW-0805">Transcription regulation</keyword>
<dbReference type="InterPro" id="IPR002197">
    <property type="entry name" value="HTH_Fis"/>
</dbReference>
<dbReference type="Pfam" id="PF25601">
    <property type="entry name" value="AAA_lid_14"/>
    <property type="match status" value="1"/>
</dbReference>
<dbReference type="Pfam" id="PF06506">
    <property type="entry name" value="PrpR_N"/>
    <property type="match status" value="1"/>
</dbReference>
<dbReference type="PROSITE" id="PS50045">
    <property type="entry name" value="SIGMA54_INTERACT_4"/>
    <property type="match status" value="1"/>
</dbReference>
<evidence type="ECO:0000259" key="5">
    <source>
        <dbReference type="PROSITE" id="PS50045"/>
    </source>
</evidence>
<keyword evidence="1" id="KW-0547">Nucleotide-binding</keyword>
<dbReference type="PROSITE" id="PS50112">
    <property type="entry name" value="PAS"/>
    <property type="match status" value="1"/>
</dbReference>
<gene>
    <name evidence="7" type="primary">ntrC_1</name>
    <name evidence="7" type="ORF">ERS852480_00413</name>
</gene>
<dbReference type="SUPFAM" id="SSF55785">
    <property type="entry name" value="PYP-like sensor domain (PAS domain)"/>
    <property type="match status" value="1"/>
</dbReference>
<dbReference type="Pfam" id="PF00989">
    <property type="entry name" value="PAS"/>
    <property type="match status" value="1"/>
</dbReference>
<dbReference type="PRINTS" id="PR01590">
    <property type="entry name" value="HTHFIS"/>
</dbReference>
<dbReference type="InterPro" id="IPR035965">
    <property type="entry name" value="PAS-like_dom_sf"/>
</dbReference>
<dbReference type="GO" id="GO:0006355">
    <property type="term" value="P:regulation of DNA-templated transcription"/>
    <property type="evidence" value="ECO:0007669"/>
    <property type="project" value="InterPro"/>
</dbReference>
<organism evidence="7 8">
    <name type="scientific">Enterocloster clostridioformis</name>
    <dbReference type="NCBI Taxonomy" id="1531"/>
    <lineage>
        <taxon>Bacteria</taxon>
        <taxon>Bacillati</taxon>
        <taxon>Bacillota</taxon>
        <taxon>Clostridia</taxon>
        <taxon>Lachnospirales</taxon>
        <taxon>Lachnospiraceae</taxon>
        <taxon>Enterocloster</taxon>
    </lineage>
</organism>
<dbReference type="SUPFAM" id="SSF159800">
    <property type="entry name" value="PrpR receptor domain-like"/>
    <property type="match status" value="1"/>
</dbReference>
<dbReference type="Gene3D" id="3.40.50.10660">
    <property type="entry name" value="PrpR receptor domain-like"/>
    <property type="match status" value="1"/>
</dbReference>
<keyword evidence="4" id="KW-0804">Transcription</keyword>
<evidence type="ECO:0000313" key="7">
    <source>
        <dbReference type="EMBL" id="CUO08216.1"/>
    </source>
</evidence>
<dbReference type="InterPro" id="IPR002078">
    <property type="entry name" value="Sigma_54_int"/>
</dbReference>
<dbReference type="GO" id="GO:0005524">
    <property type="term" value="F:ATP binding"/>
    <property type="evidence" value="ECO:0007669"/>
    <property type="project" value="UniProtKB-KW"/>
</dbReference>
<dbReference type="Gene3D" id="1.10.10.60">
    <property type="entry name" value="Homeodomain-like"/>
    <property type="match status" value="1"/>
</dbReference>
<evidence type="ECO:0000259" key="6">
    <source>
        <dbReference type="PROSITE" id="PS50112"/>
    </source>
</evidence>
<feature type="domain" description="Sigma-54 factor interaction" evidence="5">
    <location>
        <begin position="330"/>
        <end position="549"/>
    </location>
</feature>
<dbReference type="PANTHER" id="PTHR32071:SF57">
    <property type="entry name" value="C4-DICARBOXYLATE TRANSPORT TRANSCRIPTIONAL REGULATORY PROTEIN DCTD"/>
    <property type="match status" value="1"/>
</dbReference>
<proteinExistence type="predicted"/>
<dbReference type="Gene3D" id="3.40.50.2300">
    <property type="match status" value="1"/>
</dbReference>
<evidence type="ECO:0000256" key="4">
    <source>
        <dbReference type="ARBA" id="ARBA00023163"/>
    </source>
</evidence>
<dbReference type="Pfam" id="PF00158">
    <property type="entry name" value="Sigma54_activat"/>
    <property type="match status" value="1"/>
</dbReference>
<dbReference type="PANTHER" id="PTHR32071">
    <property type="entry name" value="TRANSCRIPTIONAL REGULATORY PROTEIN"/>
    <property type="match status" value="1"/>
</dbReference>
<dbReference type="InterPro" id="IPR000014">
    <property type="entry name" value="PAS"/>
</dbReference>
<evidence type="ECO:0000256" key="3">
    <source>
        <dbReference type="ARBA" id="ARBA00023015"/>
    </source>
</evidence>
<dbReference type="AlphaFoldDB" id="A0A174C941"/>
<dbReference type="EMBL" id="CZAB01000002">
    <property type="protein sequence ID" value="CUO08216.1"/>
    <property type="molecule type" value="Genomic_DNA"/>
</dbReference>
<evidence type="ECO:0000256" key="1">
    <source>
        <dbReference type="ARBA" id="ARBA00022741"/>
    </source>
</evidence>
<evidence type="ECO:0000313" key="8">
    <source>
        <dbReference type="Proteomes" id="UP000095512"/>
    </source>
</evidence>
<dbReference type="InterPro" id="IPR027417">
    <property type="entry name" value="P-loop_NTPase"/>
</dbReference>